<dbReference type="AlphaFoldDB" id="A0A4V2GAE1"/>
<comment type="caution">
    <text evidence="3">The sequence shown here is derived from an EMBL/GenBank/DDBJ whole genome shotgun (WGS) entry which is preliminary data.</text>
</comment>
<dbReference type="PANTHER" id="PTHR21666">
    <property type="entry name" value="PEPTIDASE-RELATED"/>
    <property type="match status" value="1"/>
</dbReference>
<proteinExistence type="predicted"/>
<evidence type="ECO:0000313" key="4">
    <source>
        <dbReference type="Proteomes" id="UP000291483"/>
    </source>
</evidence>
<dbReference type="InterPro" id="IPR016047">
    <property type="entry name" value="M23ase_b-sheet_dom"/>
</dbReference>
<accession>A0A4V2GAE1</accession>
<keyword evidence="1" id="KW-0732">Signal</keyword>
<dbReference type="EMBL" id="SHLC01000001">
    <property type="protein sequence ID" value="RZU63926.1"/>
    <property type="molecule type" value="Genomic_DNA"/>
</dbReference>
<evidence type="ECO:0000256" key="1">
    <source>
        <dbReference type="ARBA" id="ARBA00022729"/>
    </source>
</evidence>
<gene>
    <name evidence="3" type="ORF">EV379_0215</name>
</gene>
<dbReference type="Proteomes" id="UP000291483">
    <property type="component" value="Unassembled WGS sequence"/>
</dbReference>
<feature type="domain" description="M23ase beta-sheet core" evidence="2">
    <location>
        <begin position="253"/>
        <end position="349"/>
    </location>
</feature>
<dbReference type="PANTHER" id="PTHR21666:SF289">
    <property type="entry name" value="L-ALA--D-GLU ENDOPEPTIDASE"/>
    <property type="match status" value="1"/>
</dbReference>
<dbReference type="CDD" id="cd12797">
    <property type="entry name" value="M23_peptidase"/>
    <property type="match status" value="1"/>
</dbReference>
<dbReference type="GO" id="GO:0004222">
    <property type="term" value="F:metalloendopeptidase activity"/>
    <property type="evidence" value="ECO:0007669"/>
    <property type="project" value="TreeGrafter"/>
</dbReference>
<protein>
    <submittedName>
        <fullName evidence="3">Peptidase M23-like protein</fullName>
    </submittedName>
</protein>
<evidence type="ECO:0000313" key="3">
    <source>
        <dbReference type="EMBL" id="RZU63926.1"/>
    </source>
</evidence>
<dbReference type="Pfam" id="PF01551">
    <property type="entry name" value="Peptidase_M23"/>
    <property type="match status" value="1"/>
</dbReference>
<keyword evidence="4" id="KW-1185">Reference proteome</keyword>
<dbReference type="InterPro" id="IPR050570">
    <property type="entry name" value="Cell_wall_metabolism_enzyme"/>
</dbReference>
<dbReference type="InterPro" id="IPR011055">
    <property type="entry name" value="Dup_hybrid_motif"/>
</dbReference>
<dbReference type="SUPFAM" id="SSF51261">
    <property type="entry name" value="Duplicated hybrid motif"/>
    <property type="match status" value="1"/>
</dbReference>
<organism evidence="3 4">
    <name type="scientific">Microterricola gilva</name>
    <dbReference type="NCBI Taxonomy" id="393267"/>
    <lineage>
        <taxon>Bacteria</taxon>
        <taxon>Bacillati</taxon>
        <taxon>Actinomycetota</taxon>
        <taxon>Actinomycetes</taxon>
        <taxon>Micrococcales</taxon>
        <taxon>Microbacteriaceae</taxon>
        <taxon>Microterricola</taxon>
    </lineage>
</organism>
<reference evidence="3 4" key="1">
    <citation type="submission" date="2019-02" db="EMBL/GenBank/DDBJ databases">
        <title>Sequencing the genomes of 1000 actinobacteria strains.</title>
        <authorList>
            <person name="Klenk H.-P."/>
        </authorList>
    </citation>
    <scope>NUCLEOTIDE SEQUENCE [LARGE SCALE GENOMIC DNA]</scope>
    <source>
        <strain evidence="3 4">DSM 18319</strain>
    </source>
</reference>
<name>A0A4V2GAE1_9MICO</name>
<dbReference type="Gene3D" id="2.70.70.10">
    <property type="entry name" value="Glucose Permease (Domain IIA)"/>
    <property type="match status" value="1"/>
</dbReference>
<evidence type="ECO:0000259" key="2">
    <source>
        <dbReference type="Pfam" id="PF01551"/>
    </source>
</evidence>
<sequence length="361" mass="36559">MVPPRPGGPRVTGTQWLTARTFGYSSLSAARVEATGRSAALSKAASALRESRAALATAEDRYTFVKTQYDDEMLTASVLADAATAAEAEAAASTRVLVQAMRPSGSPSQGVSPIDVYFGKGSDGALLDELSTVDRLNNISSDLDTLADRADRDNLRADAARSHAEQALAAAAELPLDEAREELAAAQQAVSAASAVLDSLRVASAAATSIVALPLVPTDDGRLSDQAWTAPGIGPITDGFGLRPDRPAGAGPFHYAIDIGTGCNAWIVAAAAGTVSASGPYGGLGNRVVIDHGDGITTTYAHIADGGLAVTPGQVVAAGEAIALSGSTGVSTGCHLHFEVALDGVRTDPLPFLAARGVSVG</sequence>